<sequence>MMATDMIKEDLIRSINHGVSSAPPSYAKVSSKRSSSTSDLKEQLLQPASGSASDALFPSTKILAALRFLIFSESPANYAAVENLLAEDPLSSVVERTHVRLPFAPALNLFVTTYSVASAQLKLRWLGTDTAPAPLATLVETASSSTEMSELFAVTNDKLELIKTMGGDGKDGNVLVELVQLPTPADMLFLHETDRQAYFDTLNSIHPH</sequence>
<gene>
    <name evidence="1" type="ORF">AMAG_00057</name>
</gene>
<dbReference type="EMBL" id="GG745328">
    <property type="protein sequence ID" value="KNE54054.1"/>
    <property type="molecule type" value="Genomic_DNA"/>
</dbReference>
<proteinExistence type="predicted"/>
<dbReference type="VEuPathDB" id="FungiDB:AMAG_00057"/>
<reference evidence="1 2" key="1">
    <citation type="submission" date="2009-11" db="EMBL/GenBank/DDBJ databases">
        <title>Annotation of Allomyces macrogynus ATCC 38327.</title>
        <authorList>
            <consortium name="The Broad Institute Genome Sequencing Platform"/>
            <person name="Russ C."/>
            <person name="Cuomo C."/>
            <person name="Burger G."/>
            <person name="Gray M.W."/>
            <person name="Holland P.W.H."/>
            <person name="King N."/>
            <person name="Lang F.B.F."/>
            <person name="Roger A.J."/>
            <person name="Ruiz-Trillo I."/>
            <person name="Young S.K."/>
            <person name="Zeng Q."/>
            <person name="Gargeya S."/>
            <person name="Fitzgerald M."/>
            <person name="Haas B."/>
            <person name="Abouelleil A."/>
            <person name="Alvarado L."/>
            <person name="Arachchi H.M."/>
            <person name="Berlin A."/>
            <person name="Chapman S.B."/>
            <person name="Gearin G."/>
            <person name="Goldberg J."/>
            <person name="Griggs A."/>
            <person name="Gujja S."/>
            <person name="Hansen M."/>
            <person name="Heiman D."/>
            <person name="Howarth C."/>
            <person name="Larimer J."/>
            <person name="Lui A."/>
            <person name="MacDonald P.J.P."/>
            <person name="McCowen C."/>
            <person name="Montmayeur A."/>
            <person name="Murphy C."/>
            <person name="Neiman D."/>
            <person name="Pearson M."/>
            <person name="Priest M."/>
            <person name="Roberts A."/>
            <person name="Saif S."/>
            <person name="Shea T."/>
            <person name="Sisk P."/>
            <person name="Stolte C."/>
            <person name="Sykes S."/>
            <person name="Wortman J."/>
            <person name="Nusbaum C."/>
            <person name="Birren B."/>
        </authorList>
    </citation>
    <scope>NUCLEOTIDE SEQUENCE [LARGE SCALE GENOMIC DNA]</scope>
    <source>
        <strain evidence="1 2">ATCC 38327</strain>
    </source>
</reference>
<protein>
    <submittedName>
        <fullName evidence="1">Uncharacterized protein</fullName>
    </submittedName>
</protein>
<dbReference type="OrthoDB" id="10342544at2759"/>
<dbReference type="Proteomes" id="UP000054350">
    <property type="component" value="Unassembled WGS sequence"/>
</dbReference>
<reference evidence="2" key="2">
    <citation type="submission" date="2009-11" db="EMBL/GenBank/DDBJ databases">
        <title>The Genome Sequence of Allomyces macrogynus strain ATCC 38327.</title>
        <authorList>
            <consortium name="The Broad Institute Genome Sequencing Platform"/>
            <person name="Russ C."/>
            <person name="Cuomo C."/>
            <person name="Shea T."/>
            <person name="Young S.K."/>
            <person name="Zeng Q."/>
            <person name="Koehrsen M."/>
            <person name="Haas B."/>
            <person name="Borodovsky M."/>
            <person name="Guigo R."/>
            <person name="Alvarado L."/>
            <person name="Berlin A."/>
            <person name="Borenstein D."/>
            <person name="Chen Z."/>
            <person name="Engels R."/>
            <person name="Freedman E."/>
            <person name="Gellesch M."/>
            <person name="Goldberg J."/>
            <person name="Griggs A."/>
            <person name="Gujja S."/>
            <person name="Heiman D."/>
            <person name="Hepburn T."/>
            <person name="Howarth C."/>
            <person name="Jen D."/>
            <person name="Larson L."/>
            <person name="Lewis B."/>
            <person name="Mehta T."/>
            <person name="Park D."/>
            <person name="Pearson M."/>
            <person name="Roberts A."/>
            <person name="Saif S."/>
            <person name="Shenoy N."/>
            <person name="Sisk P."/>
            <person name="Stolte C."/>
            <person name="Sykes S."/>
            <person name="Walk T."/>
            <person name="White J."/>
            <person name="Yandava C."/>
            <person name="Burger G."/>
            <person name="Gray M.W."/>
            <person name="Holland P.W.H."/>
            <person name="King N."/>
            <person name="Lang F.B.F."/>
            <person name="Roger A.J."/>
            <person name="Ruiz-Trillo I."/>
            <person name="Lander E."/>
            <person name="Nusbaum C."/>
        </authorList>
    </citation>
    <scope>NUCLEOTIDE SEQUENCE [LARGE SCALE GENOMIC DNA]</scope>
    <source>
        <strain evidence="2">ATCC 38327</strain>
    </source>
</reference>
<evidence type="ECO:0000313" key="2">
    <source>
        <dbReference type="Proteomes" id="UP000054350"/>
    </source>
</evidence>
<organism evidence="1 2">
    <name type="scientific">Allomyces macrogynus (strain ATCC 38327)</name>
    <name type="common">Allomyces javanicus var. macrogynus</name>
    <dbReference type="NCBI Taxonomy" id="578462"/>
    <lineage>
        <taxon>Eukaryota</taxon>
        <taxon>Fungi</taxon>
        <taxon>Fungi incertae sedis</taxon>
        <taxon>Blastocladiomycota</taxon>
        <taxon>Blastocladiomycetes</taxon>
        <taxon>Blastocladiales</taxon>
        <taxon>Blastocladiaceae</taxon>
        <taxon>Allomyces</taxon>
    </lineage>
</organism>
<accession>A0A0L0RVA0</accession>
<dbReference type="AlphaFoldDB" id="A0A0L0RVA0"/>
<keyword evidence="2" id="KW-1185">Reference proteome</keyword>
<name>A0A0L0RVA0_ALLM3</name>
<evidence type="ECO:0000313" key="1">
    <source>
        <dbReference type="EMBL" id="KNE54054.1"/>
    </source>
</evidence>